<evidence type="ECO:0000313" key="2">
    <source>
        <dbReference type="EMBL" id="GAI15229.1"/>
    </source>
</evidence>
<protein>
    <recommendedName>
        <fullName evidence="1">Bacterial Ig-like domain-containing protein</fullName>
    </recommendedName>
</protein>
<dbReference type="Pfam" id="PF19077">
    <property type="entry name" value="Big_13"/>
    <property type="match status" value="1"/>
</dbReference>
<feature type="domain" description="Bacterial Ig-like" evidence="1">
    <location>
        <begin position="110"/>
        <end position="192"/>
    </location>
</feature>
<dbReference type="AlphaFoldDB" id="X1N9C3"/>
<evidence type="ECO:0000259" key="1">
    <source>
        <dbReference type="Pfam" id="PF19077"/>
    </source>
</evidence>
<reference evidence="2" key="1">
    <citation type="journal article" date="2014" name="Front. Microbiol.">
        <title>High frequency of phylogenetically diverse reductive dehalogenase-homologous genes in deep subseafloor sedimentary metagenomes.</title>
        <authorList>
            <person name="Kawai M."/>
            <person name="Futagami T."/>
            <person name="Toyoda A."/>
            <person name="Takaki Y."/>
            <person name="Nishi S."/>
            <person name="Hori S."/>
            <person name="Arai W."/>
            <person name="Tsubouchi T."/>
            <person name="Morono Y."/>
            <person name="Uchiyama I."/>
            <person name="Ito T."/>
            <person name="Fujiyama A."/>
            <person name="Inagaki F."/>
            <person name="Takami H."/>
        </authorList>
    </citation>
    <scope>NUCLEOTIDE SEQUENCE</scope>
    <source>
        <strain evidence="2">Expedition CK06-06</strain>
    </source>
</reference>
<dbReference type="Gene3D" id="2.60.40.10">
    <property type="entry name" value="Immunoglobulins"/>
    <property type="match status" value="2"/>
</dbReference>
<gene>
    <name evidence="2" type="ORF">S06H3_20600</name>
</gene>
<comment type="caution">
    <text evidence="2">The sequence shown here is derived from an EMBL/GenBank/DDBJ whole genome shotgun (WGS) entry which is preliminary data.</text>
</comment>
<dbReference type="InterPro" id="IPR044016">
    <property type="entry name" value="Big_13"/>
</dbReference>
<accession>X1N9C3</accession>
<feature type="non-terminal residue" evidence="2">
    <location>
        <position position="270"/>
    </location>
</feature>
<proteinExistence type="predicted"/>
<dbReference type="InterPro" id="IPR013783">
    <property type="entry name" value="Ig-like_fold"/>
</dbReference>
<dbReference type="EMBL" id="BARV01010686">
    <property type="protein sequence ID" value="GAI15229.1"/>
    <property type="molecule type" value="Genomic_DNA"/>
</dbReference>
<organism evidence="2">
    <name type="scientific">marine sediment metagenome</name>
    <dbReference type="NCBI Taxonomy" id="412755"/>
    <lineage>
        <taxon>unclassified sequences</taxon>
        <taxon>metagenomes</taxon>
        <taxon>ecological metagenomes</taxon>
    </lineage>
</organism>
<sequence>TVTTNAATWVTATQATMNADFTVGSYSSVDVWFQYRVQGADTWVETTPATYTLSGSHSDDATGLSPVTTYEFRAVLQYDTEIIYGDPLTFTTKAVQLPSAPTLKSPADGMITNDNTPTFEWTVGANANNHRLLVDNDPDFSSPEKNVLIGATDNTYTISAPCLADGNYSWKVIAINADGENESSTWTFVIDTIAPSIPTPSLPDDSASTNDNTVYFEWSSIPDAEYYDLFIDNDPDFSSPEVIVTGTDNYYTSSALLDGSYSWRVRARDA</sequence>
<name>X1N9C3_9ZZZZ</name>
<dbReference type="SUPFAM" id="SSF49265">
    <property type="entry name" value="Fibronectin type III"/>
    <property type="match status" value="2"/>
</dbReference>
<feature type="non-terminal residue" evidence="2">
    <location>
        <position position="1"/>
    </location>
</feature>
<dbReference type="InterPro" id="IPR036116">
    <property type="entry name" value="FN3_sf"/>
</dbReference>